<evidence type="ECO:0000313" key="2">
    <source>
        <dbReference type="EMBL" id="NEX64185.1"/>
    </source>
</evidence>
<organism evidence="2 3">
    <name type="scientific">Noviherbaspirillum galbum</name>
    <dbReference type="NCBI Taxonomy" id="2709383"/>
    <lineage>
        <taxon>Bacteria</taxon>
        <taxon>Pseudomonadati</taxon>
        <taxon>Pseudomonadota</taxon>
        <taxon>Betaproteobacteria</taxon>
        <taxon>Burkholderiales</taxon>
        <taxon>Oxalobacteraceae</taxon>
        <taxon>Noviherbaspirillum</taxon>
    </lineage>
</organism>
<keyword evidence="3" id="KW-1185">Reference proteome</keyword>
<reference evidence="2 3" key="1">
    <citation type="submission" date="2020-02" db="EMBL/GenBank/DDBJ databases">
        <authorList>
            <person name="Kim M.K."/>
        </authorList>
    </citation>
    <scope>NUCLEOTIDE SEQUENCE [LARGE SCALE GENOMIC DNA]</scope>
    <source>
        <strain evidence="2 3">17J57-3</strain>
    </source>
</reference>
<dbReference type="NCBIfam" id="TIGR03016">
    <property type="entry name" value="pepcterm_hypo_1"/>
    <property type="match status" value="1"/>
</dbReference>
<name>A0A6B3SXC3_9BURK</name>
<gene>
    <name evidence="2" type="ORF">G3574_24145</name>
</gene>
<comment type="caution">
    <text evidence="2">The sequence shown here is derived from an EMBL/GenBank/DDBJ whole genome shotgun (WGS) entry which is preliminary data.</text>
</comment>
<dbReference type="InterPro" id="IPR017467">
    <property type="entry name" value="CHP03016_PEP-CTERM"/>
</dbReference>
<evidence type="ECO:0000256" key="1">
    <source>
        <dbReference type="SAM" id="SignalP"/>
    </source>
</evidence>
<dbReference type="SUPFAM" id="SSF56935">
    <property type="entry name" value="Porins"/>
    <property type="match status" value="1"/>
</dbReference>
<keyword evidence="1" id="KW-0732">Signal</keyword>
<protein>
    <submittedName>
        <fullName evidence="2">TIGR03016 family PEP-CTERM system-associated outer membrane protein</fullName>
    </submittedName>
</protein>
<accession>A0A6B3SXC3</accession>
<feature type="signal peptide" evidence="1">
    <location>
        <begin position="1"/>
        <end position="33"/>
    </location>
</feature>
<dbReference type="AlphaFoldDB" id="A0A6B3SXC3"/>
<proteinExistence type="predicted"/>
<dbReference type="RefSeq" id="WP_163968093.1">
    <property type="nucleotide sequence ID" value="NZ_JAAIVB010000078.1"/>
</dbReference>
<dbReference type="Proteomes" id="UP000482155">
    <property type="component" value="Unassembled WGS sequence"/>
</dbReference>
<dbReference type="EMBL" id="JAAIVB010000078">
    <property type="protein sequence ID" value="NEX64185.1"/>
    <property type="molecule type" value="Genomic_DNA"/>
</dbReference>
<evidence type="ECO:0000313" key="3">
    <source>
        <dbReference type="Proteomes" id="UP000482155"/>
    </source>
</evidence>
<dbReference type="PROSITE" id="PS51257">
    <property type="entry name" value="PROKAR_LIPOPROTEIN"/>
    <property type="match status" value="1"/>
</dbReference>
<sequence length="513" mass="57036">MDRTERPPLRLPRRRAPWLAAVLLALACDASQAADWTVSPGIGLRQSYSDNINLSTGPAAMHDWVTELIPRLDVAVEGARFKLRGQYALHYLRYHNESNPSQVQHTAVFDAHGDLVKDWLYLDSAVNVSQQRLSSFGPQFIDPVNLTANRTEVRTYSLSPYLRHEFDSTATSELRYTWQKTESSETRALDGQTDRLLASVSSGPRFGRWGWTLTADQEKIDYASADDVKLNRYTAQVKYAITPRVALNATAGYENNNYVYTGSSPSGRLWSVGASWTPSERSLLSASLGHRYFGSTYSLTAQHRSAHTAWNVTYNEDVSTQNATPRADAVETASFLNQLWAASIPDPAARQRIVNAFILANNLPATLSSNIFGLSNRVYLQRTWLASVAFEGARNTVLLQLTSQRRRPLDAGTPAGTGVTVLSDDVLQTGLSGTWSMRLSPLTSIDATAGLARISSFSNDRLDRIKTMRLGLSHQIGKRTTGLVEVRRQQRFSNVPDQDYTENALAFFVSMQF</sequence>
<feature type="chain" id="PRO_5025370754" evidence="1">
    <location>
        <begin position="34"/>
        <end position="513"/>
    </location>
</feature>